<dbReference type="OrthoDB" id="200660at2759"/>
<protein>
    <submittedName>
        <fullName evidence="1">Uncharacterized protein</fullName>
    </submittedName>
</protein>
<keyword evidence="2" id="KW-1185">Reference proteome</keyword>
<dbReference type="EMBL" id="CACRXK020005954">
    <property type="protein sequence ID" value="CAB4007912.1"/>
    <property type="molecule type" value="Genomic_DNA"/>
</dbReference>
<gene>
    <name evidence="1" type="ORF">PACLA_8A048565</name>
</gene>
<name>A0A7D9EEV1_PARCT</name>
<accession>A0A7D9EEV1</accession>
<dbReference type="Pfam" id="PF20168">
    <property type="entry name" value="PDS5"/>
    <property type="match status" value="1"/>
</dbReference>
<proteinExistence type="predicted"/>
<feature type="non-terminal residue" evidence="1">
    <location>
        <position position="215"/>
    </location>
</feature>
<organism evidence="1 2">
    <name type="scientific">Paramuricea clavata</name>
    <name type="common">Red gorgonian</name>
    <name type="synonym">Violescent sea-whip</name>
    <dbReference type="NCBI Taxonomy" id="317549"/>
    <lineage>
        <taxon>Eukaryota</taxon>
        <taxon>Metazoa</taxon>
        <taxon>Cnidaria</taxon>
        <taxon>Anthozoa</taxon>
        <taxon>Octocorallia</taxon>
        <taxon>Malacalcyonacea</taxon>
        <taxon>Plexauridae</taxon>
        <taxon>Paramuricea</taxon>
    </lineage>
</organism>
<dbReference type="Proteomes" id="UP001152795">
    <property type="component" value="Unassembled WGS sequence"/>
</dbReference>
<evidence type="ECO:0000313" key="1">
    <source>
        <dbReference type="EMBL" id="CAB4007912.1"/>
    </source>
</evidence>
<reference evidence="1" key="1">
    <citation type="submission" date="2020-04" db="EMBL/GenBank/DDBJ databases">
        <authorList>
            <person name="Alioto T."/>
            <person name="Alioto T."/>
            <person name="Gomez Garrido J."/>
        </authorList>
    </citation>
    <scope>NUCLEOTIDE SEQUENCE</scope>
    <source>
        <strain evidence="1">A484AB</strain>
    </source>
</reference>
<comment type="caution">
    <text evidence="1">The sequence shown here is derived from an EMBL/GenBank/DDBJ whole genome shotgun (WGS) entry which is preliminary data.</text>
</comment>
<dbReference type="AlphaFoldDB" id="A0A7D9EEV1"/>
<evidence type="ECO:0000313" key="2">
    <source>
        <dbReference type="Proteomes" id="UP001152795"/>
    </source>
</evidence>
<sequence>TCVTVFPTEFKSPLLFQQLLMYLKKGEPLVDYALRILIHIGQGLEEIDATSYSHFQPALTVIVAKGKPSQVKLAGRIITKTYPNSSTIFKRILENRVKSLDYGSSSILATLSCISEIALHSPAVFEPHHATIIRDFVVKELLLKDRGKIAKSGALWCEEDELSKEVKAKIFGLKILVNWLRGKPVKDKVIVQPVFKMLDQAIALKGDITGKGRIR</sequence>